<keyword evidence="2" id="KW-1185">Reference proteome</keyword>
<dbReference type="RefSeq" id="XP_018291119.1">
    <property type="nucleotide sequence ID" value="XM_018436051.1"/>
</dbReference>
<dbReference type="InParanoid" id="A0A167MK64"/>
<organism evidence="1 2">
    <name type="scientific">Phycomyces blakesleeanus (strain ATCC 8743b / DSM 1359 / FGSC 10004 / NBRC 33097 / NRRL 1555)</name>
    <dbReference type="NCBI Taxonomy" id="763407"/>
    <lineage>
        <taxon>Eukaryota</taxon>
        <taxon>Fungi</taxon>
        <taxon>Fungi incertae sedis</taxon>
        <taxon>Mucoromycota</taxon>
        <taxon>Mucoromycotina</taxon>
        <taxon>Mucoromycetes</taxon>
        <taxon>Mucorales</taxon>
        <taxon>Phycomycetaceae</taxon>
        <taxon>Phycomyces</taxon>
    </lineage>
</organism>
<protein>
    <submittedName>
        <fullName evidence="1">Uncharacterized protein</fullName>
    </submittedName>
</protein>
<evidence type="ECO:0000313" key="2">
    <source>
        <dbReference type="Proteomes" id="UP000077315"/>
    </source>
</evidence>
<proteinExistence type="predicted"/>
<dbReference type="AlphaFoldDB" id="A0A167MK64"/>
<accession>A0A167MK64</accession>
<dbReference type="OrthoDB" id="2281940at2759"/>
<gene>
    <name evidence="1" type="ORF">PHYBLDRAFT_169335</name>
</gene>
<dbReference type="Proteomes" id="UP000077315">
    <property type="component" value="Unassembled WGS sequence"/>
</dbReference>
<dbReference type="VEuPathDB" id="FungiDB:PHYBLDRAFT_169335"/>
<sequence>MTSTAFFGLDEMHLLGHGTGQQLYVALGGKFCPTINDSGRNAHGIHLQDRLKHHRYPFALDVSLEDINIAICASRANIPANFTGMWRSLKELNGKRKTVDWIDFLLFVVPTIVINHFVFDRTKAAVMKIVTACRIAQQWRITAANIQEAEEAIGHWHASLHCEIKEKRLKPTVFVINQHMLVHFDYMMWEMGPLQAYSCRPIKRTIGVYSVAIKSRKKPGKNMENLLLRKAEINHCLGCQPVICVTNDRRTSNFEVASNDVAGPQLWSRPTGSSLAELAAAIGIECQDLIRSLVPFWAREGIVSFEENDEVVCANKMWKDLVVYRVRSSVDNRHG</sequence>
<name>A0A167MK64_PHYB8</name>
<dbReference type="EMBL" id="KV440982">
    <property type="protein sequence ID" value="OAD73079.1"/>
    <property type="molecule type" value="Genomic_DNA"/>
</dbReference>
<dbReference type="GeneID" id="28996957"/>
<reference evidence="2" key="1">
    <citation type="submission" date="2015-06" db="EMBL/GenBank/DDBJ databases">
        <title>Expansion of signal transduction pathways in fungi by whole-genome duplication.</title>
        <authorList>
            <consortium name="DOE Joint Genome Institute"/>
            <person name="Corrochano L.M."/>
            <person name="Kuo A."/>
            <person name="Marcet-Houben M."/>
            <person name="Polaino S."/>
            <person name="Salamov A."/>
            <person name="Villalobos J.M."/>
            <person name="Alvarez M.I."/>
            <person name="Avalos J."/>
            <person name="Benito E.P."/>
            <person name="Benoit I."/>
            <person name="Burger G."/>
            <person name="Camino L.P."/>
            <person name="Canovas D."/>
            <person name="Cerda-Olmedo E."/>
            <person name="Cheng J.-F."/>
            <person name="Dominguez A."/>
            <person name="Elias M."/>
            <person name="Eslava A.P."/>
            <person name="Glaser F."/>
            <person name="Grimwood J."/>
            <person name="Gutierrez G."/>
            <person name="Heitman J."/>
            <person name="Henrissat B."/>
            <person name="Iturriaga E.A."/>
            <person name="Lang B.F."/>
            <person name="Lavin J.L."/>
            <person name="Lee S."/>
            <person name="Li W."/>
            <person name="Lindquist E."/>
            <person name="Lopez-Garcia S."/>
            <person name="Luque E.M."/>
            <person name="Marcos A.T."/>
            <person name="Martin J."/>
            <person name="McCluskey K."/>
            <person name="Medina H.R."/>
            <person name="Miralles-Duran A."/>
            <person name="Miyazaki A."/>
            <person name="Munoz-Torres E."/>
            <person name="Oguiza J.A."/>
            <person name="Ohm R."/>
            <person name="Olmedo M."/>
            <person name="Orejas M."/>
            <person name="Ortiz-Castellanos L."/>
            <person name="Pisabarro A.G."/>
            <person name="Rodriguez-Romero J."/>
            <person name="Ruiz-Herrera J."/>
            <person name="Ruiz-Vazquez R."/>
            <person name="Sanz C."/>
            <person name="Schackwitz W."/>
            <person name="Schmutz J."/>
            <person name="Shahriari M."/>
            <person name="Shelest E."/>
            <person name="Silva-Franco F."/>
            <person name="Soanes D."/>
            <person name="Syed K."/>
            <person name="Tagua V.G."/>
            <person name="Talbot N.J."/>
            <person name="Thon M."/>
            <person name="De vries R.P."/>
            <person name="Wiebenga A."/>
            <person name="Yadav J.S."/>
            <person name="Braun E.L."/>
            <person name="Baker S."/>
            <person name="Garre V."/>
            <person name="Horwitz B."/>
            <person name="Torres-Martinez S."/>
            <person name="Idnurm A."/>
            <person name="Herrera-Estrella A."/>
            <person name="Gabaldon T."/>
            <person name="Grigoriev I.V."/>
        </authorList>
    </citation>
    <scope>NUCLEOTIDE SEQUENCE [LARGE SCALE GENOMIC DNA]</scope>
    <source>
        <strain evidence="2">NRRL 1555(-)</strain>
    </source>
</reference>
<evidence type="ECO:0000313" key="1">
    <source>
        <dbReference type="EMBL" id="OAD73079.1"/>
    </source>
</evidence>
<dbReference type="STRING" id="763407.A0A167MK64"/>